<dbReference type="Pfam" id="PF00732">
    <property type="entry name" value="GMC_oxred_N"/>
    <property type="match status" value="1"/>
</dbReference>
<comment type="similarity">
    <text evidence="2">Belongs to the GMC oxidoreductase family.</text>
</comment>
<feature type="domain" description="Glucose-methanol-choline oxidoreductase N-terminal" evidence="5">
    <location>
        <begin position="76"/>
        <end position="90"/>
    </location>
</feature>
<dbReference type="PANTHER" id="PTHR11552:SF147">
    <property type="entry name" value="CHOLINE DEHYDROGENASE, MITOCHONDRIAL"/>
    <property type="match status" value="1"/>
</dbReference>
<dbReference type="Gene3D" id="3.30.560.10">
    <property type="entry name" value="Glucose Oxidase, domain 3"/>
    <property type="match status" value="1"/>
</dbReference>
<evidence type="ECO:0000256" key="4">
    <source>
        <dbReference type="ARBA" id="ARBA00022827"/>
    </source>
</evidence>
<evidence type="ECO:0000256" key="1">
    <source>
        <dbReference type="ARBA" id="ARBA00001974"/>
    </source>
</evidence>
<organism evidence="6 7">
    <name type="scientific">Diploptera punctata</name>
    <name type="common">Pacific beetle cockroach</name>
    <dbReference type="NCBI Taxonomy" id="6984"/>
    <lineage>
        <taxon>Eukaryota</taxon>
        <taxon>Metazoa</taxon>
        <taxon>Ecdysozoa</taxon>
        <taxon>Arthropoda</taxon>
        <taxon>Hexapoda</taxon>
        <taxon>Insecta</taxon>
        <taxon>Pterygota</taxon>
        <taxon>Neoptera</taxon>
        <taxon>Polyneoptera</taxon>
        <taxon>Dictyoptera</taxon>
        <taxon>Blattodea</taxon>
        <taxon>Blaberoidea</taxon>
        <taxon>Blaberidae</taxon>
        <taxon>Diplopterinae</taxon>
        <taxon>Diploptera</taxon>
    </lineage>
</organism>
<dbReference type="AlphaFoldDB" id="A0AAD8A6D2"/>
<dbReference type="InterPro" id="IPR036188">
    <property type="entry name" value="FAD/NAD-bd_sf"/>
</dbReference>
<proteinExistence type="inferred from homology"/>
<evidence type="ECO:0000313" key="7">
    <source>
        <dbReference type="Proteomes" id="UP001233999"/>
    </source>
</evidence>
<evidence type="ECO:0000256" key="3">
    <source>
        <dbReference type="ARBA" id="ARBA00022630"/>
    </source>
</evidence>
<dbReference type="Proteomes" id="UP001233999">
    <property type="component" value="Unassembled WGS sequence"/>
</dbReference>
<gene>
    <name evidence="6" type="ORF">L9F63_015294</name>
</gene>
<evidence type="ECO:0000256" key="2">
    <source>
        <dbReference type="ARBA" id="ARBA00010790"/>
    </source>
</evidence>
<dbReference type="PANTHER" id="PTHR11552">
    <property type="entry name" value="GLUCOSE-METHANOL-CHOLINE GMC OXIDOREDUCTASE"/>
    <property type="match status" value="1"/>
</dbReference>
<dbReference type="PROSITE" id="PS00624">
    <property type="entry name" value="GMC_OXRED_2"/>
    <property type="match status" value="1"/>
</dbReference>
<dbReference type="SUPFAM" id="SSF51905">
    <property type="entry name" value="FAD/NAD(P)-binding domain"/>
    <property type="match status" value="1"/>
</dbReference>
<protein>
    <recommendedName>
        <fullName evidence="5">Glucose-methanol-choline oxidoreductase N-terminal domain-containing protein</fullName>
    </recommendedName>
</protein>
<accession>A0AAD8A6D2</accession>
<reference evidence="6" key="1">
    <citation type="journal article" date="2023" name="IScience">
        <title>Live-bearing cockroach genome reveals convergent evolutionary mechanisms linked to viviparity in insects and beyond.</title>
        <authorList>
            <person name="Fouks B."/>
            <person name="Harrison M.C."/>
            <person name="Mikhailova A.A."/>
            <person name="Marchal E."/>
            <person name="English S."/>
            <person name="Carruthers M."/>
            <person name="Jennings E.C."/>
            <person name="Chiamaka E.L."/>
            <person name="Frigard R.A."/>
            <person name="Pippel M."/>
            <person name="Attardo G.M."/>
            <person name="Benoit J.B."/>
            <person name="Bornberg-Bauer E."/>
            <person name="Tobe S.S."/>
        </authorList>
    </citation>
    <scope>NUCLEOTIDE SEQUENCE</scope>
    <source>
        <strain evidence="6">Stay&amp;Tobe</strain>
    </source>
</reference>
<dbReference type="GO" id="GO:0050660">
    <property type="term" value="F:flavin adenine dinucleotide binding"/>
    <property type="evidence" value="ECO:0007669"/>
    <property type="project" value="InterPro"/>
</dbReference>
<dbReference type="InterPro" id="IPR012132">
    <property type="entry name" value="GMC_OxRdtase"/>
</dbReference>
<evidence type="ECO:0000313" key="6">
    <source>
        <dbReference type="EMBL" id="KAJ9593163.1"/>
    </source>
</evidence>
<name>A0AAD8A6D2_DIPPU</name>
<dbReference type="GO" id="GO:0016614">
    <property type="term" value="F:oxidoreductase activity, acting on CH-OH group of donors"/>
    <property type="evidence" value="ECO:0007669"/>
    <property type="project" value="InterPro"/>
</dbReference>
<keyword evidence="3" id="KW-0285">Flavoprotein</keyword>
<comment type="caution">
    <text evidence="6">The sequence shown here is derived from an EMBL/GenBank/DDBJ whole genome shotgun (WGS) entry which is preliminary data.</text>
</comment>
<keyword evidence="7" id="KW-1185">Reference proteome</keyword>
<comment type="cofactor">
    <cofactor evidence="1">
        <name>FAD</name>
        <dbReference type="ChEBI" id="CHEBI:57692"/>
    </cofactor>
</comment>
<sequence>MQHLQKDGARQSSAKSFLYPIREKRTNLKIVTNVRVTRVIINPQTKEAEGVEYAWENKRDVKGKIFARKEVIISTGSMASPQLLMLSGVGPRETLEPLGIDVIQNLPVGKNYQNHIESGSLNFTLNETGIMMPNDEETLRDLLDYFTKRRGPLASEGFFDVSAYISSRYTDSSYPDIQINFYARVIYESDNERKEYLPPMCYYNQFSAVLFLMTVESRGT</sequence>
<dbReference type="Gene3D" id="3.50.50.60">
    <property type="entry name" value="FAD/NAD(P)-binding domain"/>
    <property type="match status" value="1"/>
</dbReference>
<dbReference type="InterPro" id="IPR000172">
    <property type="entry name" value="GMC_OxRdtase_N"/>
</dbReference>
<dbReference type="EMBL" id="JASPKZ010003458">
    <property type="protein sequence ID" value="KAJ9593163.1"/>
    <property type="molecule type" value="Genomic_DNA"/>
</dbReference>
<evidence type="ECO:0000259" key="5">
    <source>
        <dbReference type="PROSITE" id="PS00624"/>
    </source>
</evidence>
<keyword evidence="4" id="KW-0274">FAD</keyword>
<reference evidence="6" key="2">
    <citation type="submission" date="2023-05" db="EMBL/GenBank/DDBJ databases">
        <authorList>
            <person name="Fouks B."/>
        </authorList>
    </citation>
    <scope>NUCLEOTIDE SEQUENCE</scope>
    <source>
        <strain evidence="6">Stay&amp;Tobe</strain>
        <tissue evidence="6">Testes</tissue>
    </source>
</reference>